<evidence type="ECO:0000313" key="1">
    <source>
        <dbReference type="EMBL" id="SCM72692.1"/>
    </source>
</evidence>
<accession>A0A212L538</accession>
<organism evidence="1">
    <name type="scientific">uncultured Desulfovibrio sp</name>
    <dbReference type="NCBI Taxonomy" id="167968"/>
    <lineage>
        <taxon>Bacteria</taxon>
        <taxon>Pseudomonadati</taxon>
        <taxon>Thermodesulfobacteriota</taxon>
        <taxon>Desulfovibrionia</taxon>
        <taxon>Desulfovibrionales</taxon>
        <taxon>Desulfovibrionaceae</taxon>
        <taxon>Desulfovibrio</taxon>
        <taxon>environmental samples</taxon>
    </lineage>
</organism>
<sequence length="56" mass="6383">MKGLAKGLAKGFVGEGPSLDQITFEMFHISKVSFCRKCDFRQNPRHVVARCTRVQR</sequence>
<dbReference type="AlphaFoldDB" id="A0A212L538"/>
<gene>
    <name evidence="1" type="ORF">KL86DES1_20780</name>
</gene>
<proteinExistence type="predicted"/>
<name>A0A212L538_9BACT</name>
<dbReference type="EMBL" id="FMJC01000002">
    <property type="protein sequence ID" value="SCM72692.1"/>
    <property type="molecule type" value="Genomic_DNA"/>
</dbReference>
<reference evidence="1" key="1">
    <citation type="submission" date="2016-08" db="EMBL/GenBank/DDBJ databases">
        <authorList>
            <person name="Seilhamer J.J."/>
        </authorList>
    </citation>
    <scope>NUCLEOTIDE SEQUENCE</scope>
    <source>
        <strain evidence="1">86-1</strain>
    </source>
</reference>
<protein>
    <submittedName>
        <fullName evidence="1">Uncharacterized protein</fullName>
    </submittedName>
</protein>